<dbReference type="Pfam" id="PF23622">
    <property type="entry name" value="LRR_At1g61320_AtMIF1"/>
    <property type="match status" value="1"/>
</dbReference>
<accession>A0A5C7IJR9</accession>
<dbReference type="Proteomes" id="UP000323000">
    <property type="component" value="Chromosome 2"/>
</dbReference>
<evidence type="ECO:0000313" key="3">
    <source>
        <dbReference type="Proteomes" id="UP000323000"/>
    </source>
</evidence>
<feature type="domain" description="At1g61320/AtMIF1 LRR" evidence="1">
    <location>
        <begin position="53"/>
        <end position="197"/>
    </location>
</feature>
<comment type="caution">
    <text evidence="2">The sequence shown here is derived from an EMBL/GenBank/DDBJ whole genome shotgun (WGS) entry which is preliminary data.</text>
</comment>
<dbReference type="Gene3D" id="3.80.10.10">
    <property type="entry name" value="Ribonuclease Inhibitor"/>
    <property type="match status" value="1"/>
</dbReference>
<name>A0A5C7IJR9_9ROSI</name>
<evidence type="ECO:0000259" key="1">
    <source>
        <dbReference type="Pfam" id="PF23622"/>
    </source>
</evidence>
<dbReference type="PANTHER" id="PTHR34145:SF51">
    <property type="entry name" value="FBD DOMAIN-CONTAINING PROTEIN"/>
    <property type="match status" value="1"/>
</dbReference>
<evidence type="ECO:0000313" key="2">
    <source>
        <dbReference type="EMBL" id="TXG69428.1"/>
    </source>
</evidence>
<gene>
    <name evidence="2" type="ORF">EZV62_004363</name>
</gene>
<protein>
    <recommendedName>
        <fullName evidence="1">At1g61320/AtMIF1 LRR domain-containing protein</fullName>
    </recommendedName>
</protein>
<dbReference type="EMBL" id="VAHF01000002">
    <property type="protein sequence ID" value="TXG69428.1"/>
    <property type="molecule type" value="Genomic_DNA"/>
</dbReference>
<dbReference type="InterPro" id="IPR032675">
    <property type="entry name" value="LRR_dom_sf"/>
</dbReference>
<dbReference type="PANTHER" id="PTHR34145">
    <property type="entry name" value="OS02G0105600 PROTEIN"/>
    <property type="match status" value="1"/>
</dbReference>
<dbReference type="InterPro" id="IPR053772">
    <property type="entry name" value="At1g61320/At1g61330-like"/>
</dbReference>
<dbReference type="OrthoDB" id="1534647at2759"/>
<dbReference type="InterPro" id="IPR055357">
    <property type="entry name" value="LRR_At1g61320_AtMIF1"/>
</dbReference>
<reference evidence="3" key="1">
    <citation type="journal article" date="2019" name="Gigascience">
        <title>De novo genome assembly of the endangered Acer yangbiense, a plant species with extremely small populations endemic to Yunnan Province, China.</title>
        <authorList>
            <person name="Yang J."/>
            <person name="Wariss H.M."/>
            <person name="Tao L."/>
            <person name="Zhang R."/>
            <person name="Yun Q."/>
            <person name="Hollingsworth P."/>
            <person name="Dao Z."/>
            <person name="Luo G."/>
            <person name="Guo H."/>
            <person name="Ma Y."/>
            <person name="Sun W."/>
        </authorList>
    </citation>
    <scope>NUCLEOTIDE SEQUENCE [LARGE SCALE GENOMIC DNA]</scope>
    <source>
        <strain evidence="3">cv. Malutang</strain>
    </source>
</reference>
<dbReference type="SUPFAM" id="SSF52047">
    <property type="entry name" value="RNI-like"/>
    <property type="match status" value="1"/>
</dbReference>
<dbReference type="AlphaFoldDB" id="A0A5C7IJR9"/>
<keyword evidence="3" id="KW-1185">Reference proteome</keyword>
<organism evidence="2 3">
    <name type="scientific">Acer yangbiense</name>
    <dbReference type="NCBI Taxonomy" id="1000413"/>
    <lineage>
        <taxon>Eukaryota</taxon>
        <taxon>Viridiplantae</taxon>
        <taxon>Streptophyta</taxon>
        <taxon>Embryophyta</taxon>
        <taxon>Tracheophyta</taxon>
        <taxon>Spermatophyta</taxon>
        <taxon>Magnoliopsida</taxon>
        <taxon>eudicotyledons</taxon>
        <taxon>Gunneridae</taxon>
        <taxon>Pentapetalae</taxon>
        <taxon>rosids</taxon>
        <taxon>malvids</taxon>
        <taxon>Sapindales</taxon>
        <taxon>Sapindaceae</taxon>
        <taxon>Hippocastanoideae</taxon>
        <taxon>Acereae</taxon>
        <taxon>Acer</taxon>
    </lineage>
</organism>
<sequence>MEMISMKNFTLNMDDFDDHMIESLVSGCPLIEDLGFDSCKGFEGLDPAACDINVASCKNIKDLSLNGVRMMNDWLCNLISELSILEFLSIFDCFELESFSISSPCLKELCLSGCRNLVEINIVAPNLRVFVYSGTMDEIINVPEELRLTLPSPLSTIKQLNSRSKKTEKITKVVDDLLWISPHTKTVSIKSSNRVVSSFEVSYIFNWEFVEQS</sequence>
<proteinExistence type="predicted"/>